<dbReference type="GeneID" id="7050604"/>
<protein>
    <submittedName>
        <fullName evidence="2">Uncharacterized protein</fullName>
    </submittedName>
</protein>
<name>B6K681_SCHJY</name>
<evidence type="ECO:0000313" key="3">
    <source>
        <dbReference type="Proteomes" id="UP000001744"/>
    </source>
</evidence>
<evidence type="ECO:0000313" key="2">
    <source>
        <dbReference type="EMBL" id="EEB09035.1"/>
    </source>
</evidence>
<proteinExistence type="predicted"/>
<gene>
    <name evidence="2" type="ORF">SJAG_04209</name>
</gene>
<sequence>MLALWVYAIAFLRLAVCILISPSTLSANALSLEERDVVLPGIPTPMVQKKDAESSTTARSTSFATTKGVYSTTETGWIIVTEITWFEEGTLGNVEHFFPLSISEYRPTSTYDVSSGSIGYATTTPTLRQLAESAVTSASSSINSAKSVLVFAAVVVSLVSFIVL</sequence>
<keyword evidence="3" id="KW-1185">Reference proteome</keyword>
<dbReference type="Proteomes" id="UP000001744">
    <property type="component" value="Unassembled WGS sequence"/>
</dbReference>
<feature type="signal peptide" evidence="1">
    <location>
        <begin position="1"/>
        <end position="17"/>
    </location>
</feature>
<evidence type="ECO:0000256" key="1">
    <source>
        <dbReference type="SAM" id="SignalP"/>
    </source>
</evidence>
<dbReference type="EMBL" id="KE651167">
    <property type="protein sequence ID" value="EEB09035.1"/>
    <property type="molecule type" value="Genomic_DNA"/>
</dbReference>
<dbReference type="RefSeq" id="XP_002175328.1">
    <property type="nucleotide sequence ID" value="XM_002175292.1"/>
</dbReference>
<feature type="chain" id="PRO_5002847327" evidence="1">
    <location>
        <begin position="18"/>
        <end position="164"/>
    </location>
</feature>
<organism evidence="2 3">
    <name type="scientific">Schizosaccharomyces japonicus (strain yFS275 / FY16936)</name>
    <name type="common">Fission yeast</name>
    <dbReference type="NCBI Taxonomy" id="402676"/>
    <lineage>
        <taxon>Eukaryota</taxon>
        <taxon>Fungi</taxon>
        <taxon>Dikarya</taxon>
        <taxon>Ascomycota</taxon>
        <taxon>Taphrinomycotina</taxon>
        <taxon>Schizosaccharomycetes</taxon>
        <taxon>Schizosaccharomycetales</taxon>
        <taxon>Schizosaccharomycetaceae</taxon>
        <taxon>Schizosaccharomyces</taxon>
    </lineage>
</organism>
<accession>B6K681</accession>
<reference evidence="2 3" key="1">
    <citation type="journal article" date="2011" name="Science">
        <title>Comparative functional genomics of the fission yeasts.</title>
        <authorList>
            <person name="Rhind N."/>
            <person name="Chen Z."/>
            <person name="Yassour M."/>
            <person name="Thompson D.A."/>
            <person name="Haas B.J."/>
            <person name="Habib N."/>
            <person name="Wapinski I."/>
            <person name="Roy S."/>
            <person name="Lin M.F."/>
            <person name="Heiman D.I."/>
            <person name="Young S.K."/>
            <person name="Furuya K."/>
            <person name="Guo Y."/>
            <person name="Pidoux A."/>
            <person name="Chen H.M."/>
            <person name="Robbertse B."/>
            <person name="Goldberg J.M."/>
            <person name="Aoki K."/>
            <person name="Bayne E.H."/>
            <person name="Berlin A.M."/>
            <person name="Desjardins C.A."/>
            <person name="Dobbs E."/>
            <person name="Dukaj L."/>
            <person name="Fan L."/>
            <person name="FitzGerald M.G."/>
            <person name="French C."/>
            <person name="Gujja S."/>
            <person name="Hansen K."/>
            <person name="Keifenheim D."/>
            <person name="Levin J.Z."/>
            <person name="Mosher R.A."/>
            <person name="Mueller C.A."/>
            <person name="Pfiffner J."/>
            <person name="Priest M."/>
            <person name="Russ C."/>
            <person name="Smialowska A."/>
            <person name="Swoboda P."/>
            <person name="Sykes S.M."/>
            <person name="Vaughn M."/>
            <person name="Vengrova S."/>
            <person name="Yoder R."/>
            <person name="Zeng Q."/>
            <person name="Allshire R."/>
            <person name="Baulcombe D."/>
            <person name="Birren B.W."/>
            <person name="Brown W."/>
            <person name="Ekwall K."/>
            <person name="Kellis M."/>
            <person name="Leatherwood J."/>
            <person name="Levin H."/>
            <person name="Margalit H."/>
            <person name="Martienssen R."/>
            <person name="Nieduszynski C.A."/>
            <person name="Spatafora J.W."/>
            <person name="Friedman N."/>
            <person name="Dalgaard J.Z."/>
            <person name="Baumann P."/>
            <person name="Niki H."/>
            <person name="Regev A."/>
            <person name="Nusbaum C."/>
        </authorList>
    </citation>
    <scope>NUCLEOTIDE SEQUENCE [LARGE SCALE GENOMIC DNA]</scope>
    <source>
        <strain evidence="3">yFS275 / FY16936</strain>
    </source>
</reference>
<dbReference type="JaponicusDB" id="SJAG_04209"/>
<dbReference type="AlphaFoldDB" id="B6K681"/>
<dbReference type="VEuPathDB" id="FungiDB:SJAG_04209"/>
<dbReference type="HOGENOM" id="CLU_1620020_0_0_1"/>
<keyword evidence="1" id="KW-0732">Signal</keyword>